<dbReference type="NCBIfam" id="NF038128">
    <property type="entry name" value="choice_anch_J"/>
    <property type="match status" value="1"/>
</dbReference>
<evidence type="ECO:0000313" key="3">
    <source>
        <dbReference type="Proteomes" id="UP000093510"/>
    </source>
</evidence>
<dbReference type="Pfam" id="PF18942">
    <property type="entry name" value="DUF5689"/>
    <property type="match status" value="1"/>
</dbReference>
<dbReference type="Gene3D" id="2.60.120.200">
    <property type="match status" value="1"/>
</dbReference>
<dbReference type="STRING" id="1763534.GCA_001831475_00724"/>
<name>A0A1B9E5L0_9FLAO</name>
<dbReference type="Proteomes" id="UP000093510">
    <property type="component" value="Unassembled WGS sequence"/>
</dbReference>
<gene>
    <name evidence="2" type="ORF">LPBF_04420</name>
</gene>
<proteinExistence type="predicted"/>
<evidence type="ECO:0000259" key="1">
    <source>
        <dbReference type="Pfam" id="PF18942"/>
    </source>
</evidence>
<protein>
    <recommendedName>
        <fullName evidence="1">DUF5689 domain-containing protein</fullName>
    </recommendedName>
</protein>
<keyword evidence="3" id="KW-1185">Reference proteome</keyword>
<sequence length="451" mass="49472">MTTSHWYSYSSLLLLGILFWSCEQQNTSIPSLECNQAPVEATKTVAEIRQSATAIVSAYPYKDIIEVYVVSSDEYGTFFKTISFQTLATATTASIGFSVPVDVSNTYVDYPLGTKVSIQLQDQFTDIKYGGLRIGGLYVSSFNTGGVGRLSATTYKKVLLASCTNLTEDQLVTPMTIAQSQNEDKLNTLIELDNVQFKEDAIGRSYYEEANDIGGATNWSLLDTEGNQIIFRTSSYARFASNLVPTGSGTVRGVLTKYGDDFQLVARSEADIKIKNERNIPFFIENFQSVTDKANLSLPGWTNIVEAGKLSWRSGVIAGNGYAEFAISGTKVASNIAWLISPKIDMDLHKNETLTFRTAQEKLDVDSPLNSLEVYVATDFDGLNVSQANWVLLDPNLPKQASPWGQFIGSGKIDLSDYQGKINIAFKYTGSGKNTALDGSFLLDDVQIFSN</sequence>
<evidence type="ECO:0000313" key="2">
    <source>
        <dbReference type="EMBL" id="OCB77250.1"/>
    </source>
</evidence>
<dbReference type="AlphaFoldDB" id="A0A1B9E5L0"/>
<comment type="caution">
    <text evidence="2">The sequence shown here is derived from an EMBL/GenBank/DDBJ whole genome shotgun (WGS) entry which is preliminary data.</text>
</comment>
<dbReference type="RefSeq" id="WP_066333001.1">
    <property type="nucleotide sequence ID" value="NZ_CP017688.1"/>
</dbReference>
<reference evidence="2 3" key="1">
    <citation type="submission" date="2016-03" db="EMBL/GenBank/DDBJ databases">
        <authorList>
            <person name="Ploux O."/>
        </authorList>
    </citation>
    <scope>NUCLEOTIDE SEQUENCE [LARGE SCALE GENOMIC DNA]</scope>
    <source>
        <strain evidence="2 3">LPB0076</strain>
    </source>
</reference>
<dbReference type="EMBL" id="LVEP01000017">
    <property type="protein sequence ID" value="OCB77250.1"/>
    <property type="molecule type" value="Genomic_DNA"/>
</dbReference>
<dbReference type="InterPro" id="IPR043744">
    <property type="entry name" value="DUF5689"/>
</dbReference>
<organism evidence="2 3">
    <name type="scientific">Flavobacterium crassostreae</name>
    <dbReference type="NCBI Taxonomy" id="1763534"/>
    <lineage>
        <taxon>Bacteria</taxon>
        <taxon>Pseudomonadati</taxon>
        <taxon>Bacteroidota</taxon>
        <taxon>Flavobacteriia</taxon>
        <taxon>Flavobacteriales</taxon>
        <taxon>Flavobacteriaceae</taxon>
        <taxon>Flavobacterium</taxon>
    </lineage>
</organism>
<accession>A0A1B9E5L0</accession>
<feature type="domain" description="DUF5689" evidence="1">
    <location>
        <begin position="41"/>
        <end position="272"/>
    </location>
</feature>